<keyword evidence="2" id="KW-1015">Disulfide bond</keyword>
<comment type="caution">
    <text evidence="5">The sequence shown here is derived from an EMBL/GenBank/DDBJ whole genome shotgun (WGS) entry which is preliminary data.</text>
</comment>
<dbReference type="InterPro" id="IPR036249">
    <property type="entry name" value="Thioredoxin-like_sf"/>
</dbReference>
<dbReference type="InterPro" id="IPR050620">
    <property type="entry name" value="Thioredoxin_H-type-like"/>
</dbReference>
<keyword evidence="3" id="KW-0676">Redox-active center</keyword>
<evidence type="ECO:0000259" key="4">
    <source>
        <dbReference type="PROSITE" id="PS51352"/>
    </source>
</evidence>
<dbReference type="Gene3D" id="3.40.30.10">
    <property type="entry name" value="Glutaredoxin"/>
    <property type="match status" value="1"/>
</dbReference>
<dbReference type="InterPro" id="IPR013766">
    <property type="entry name" value="Thioredoxin_domain"/>
</dbReference>
<dbReference type="SUPFAM" id="SSF52833">
    <property type="entry name" value="Thioredoxin-like"/>
    <property type="match status" value="1"/>
</dbReference>
<evidence type="ECO:0000313" key="5">
    <source>
        <dbReference type="EMBL" id="KAK4255643.1"/>
    </source>
</evidence>
<feature type="domain" description="Thioredoxin" evidence="4">
    <location>
        <begin position="6"/>
        <end position="120"/>
    </location>
</feature>
<dbReference type="FunFam" id="3.40.30.10:FF:000245">
    <property type="entry name" value="Thioredoxin"/>
    <property type="match status" value="1"/>
</dbReference>
<gene>
    <name evidence="5" type="ORF">QN277_008616</name>
</gene>
<dbReference type="EMBL" id="JAWXYG010000013">
    <property type="protein sequence ID" value="KAK4255643.1"/>
    <property type="molecule type" value="Genomic_DNA"/>
</dbReference>
<accession>A0AAE1ITD7</accession>
<dbReference type="Pfam" id="PF00085">
    <property type="entry name" value="Thioredoxin"/>
    <property type="match status" value="1"/>
</dbReference>
<dbReference type="PANTHER" id="PTHR10438">
    <property type="entry name" value="THIOREDOXIN"/>
    <property type="match status" value="1"/>
</dbReference>
<keyword evidence="1" id="KW-0249">Electron transport</keyword>
<proteinExistence type="predicted"/>
<sequence>MKKKGHEKMKKSRVIRINSETEWQNQITEATNQAFPVVVHFSASWCMPSVAMNPSFENLSSSYQHVLFILLDVDDVQEVATKMEITAMPTFVMLSGGKEMDRIVGANPEELKKRIDAFLASTSSTFNSL</sequence>
<dbReference type="PANTHER" id="PTHR10438:SF433">
    <property type="entry name" value="THIOREDOXIN-LIKE PROTEIN CXXS1"/>
    <property type="match status" value="1"/>
</dbReference>
<evidence type="ECO:0000256" key="2">
    <source>
        <dbReference type="ARBA" id="ARBA00023157"/>
    </source>
</evidence>
<dbReference type="Proteomes" id="UP001293593">
    <property type="component" value="Unassembled WGS sequence"/>
</dbReference>
<dbReference type="PROSITE" id="PS51352">
    <property type="entry name" value="THIOREDOXIN_2"/>
    <property type="match status" value="1"/>
</dbReference>
<dbReference type="AlphaFoldDB" id="A0AAE1ITD7"/>
<name>A0AAE1ITD7_9FABA</name>
<evidence type="ECO:0000313" key="6">
    <source>
        <dbReference type="Proteomes" id="UP001293593"/>
    </source>
</evidence>
<keyword evidence="6" id="KW-1185">Reference proteome</keyword>
<keyword evidence="1" id="KW-0813">Transport</keyword>
<organism evidence="5 6">
    <name type="scientific">Acacia crassicarpa</name>
    <name type="common">northern wattle</name>
    <dbReference type="NCBI Taxonomy" id="499986"/>
    <lineage>
        <taxon>Eukaryota</taxon>
        <taxon>Viridiplantae</taxon>
        <taxon>Streptophyta</taxon>
        <taxon>Embryophyta</taxon>
        <taxon>Tracheophyta</taxon>
        <taxon>Spermatophyta</taxon>
        <taxon>Magnoliopsida</taxon>
        <taxon>eudicotyledons</taxon>
        <taxon>Gunneridae</taxon>
        <taxon>Pentapetalae</taxon>
        <taxon>rosids</taxon>
        <taxon>fabids</taxon>
        <taxon>Fabales</taxon>
        <taxon>Fabaceae</taxon>
        <taxon>Caesalpinioideae</taxon>
        <taxon>mimosoid clade</taxon>
        <taxon>Acacieae</taxon>
        <taxon>Acacia</taxon>
    </lineage>
</organism>
<evidence type="ECO:0000256" key="1">
    <source>
        <dbReference type="ARBA" id="ARBA00022982"/>
    </source>
</evidence>
<protein>
    <recommendedName>
        <fullName evidence="4">Thioredoxin domain-containing protein</fullName>
    </recommendedName>
</protein>
<reference evidence="5" key="1">
    <citation type="submission" date="2023-10" db="EMBL/GenBank/DDBJ databases">
        <title>Chromosome-level genome of the transformable northern wattle, Acacia crassicarpa.</title>
        <authorList>
            <person name="Massaro I."/>
            <person name="Sinha N.R."/>
            <person name="Poethig S."/>
            <person name="Leichty A.R."/>
        </authorList>
    </citation>
    <scope>NUCLEOTIDE SEQUENCE</scope>
    <source>
        <strain evidence="5">Acra3RX</strain>
        <tissue evidence="5">Leaf</tissue>
    </source>
</reference>
<dbReference type="CDD" id="cd02947">
    <property type="entry name" value="TRX_family"/>
    <property type="match status" value="1"/>
</dbReference>
<evidence type="ECO:0000256" key="3">
    <source>
        <dbReference type="ARBA" id="ARBA00023284"/>
    </source>
</evidence>